<dbReference type="EMBL" id="CP034412">
    <property type="protein sequence ID" value="QCY47833.1"/>
    <property type="molecule type" value="Genomic_DNA"/>
</dbReference>
<dbReference type="Pfam" id="PF00293">
    <property type="entry name" value="NUDIX"/>
    <property type="match status" value="1"/>
</dbReference>
<proteinExistence type="predicted"/>
<dbReference type="Gene3D" id="3.90.79.10">
    <property type="entry name" value="Nucleoside Triphosphate Pyrophosphohydrolase"/>
    <property type="match status" value="1"/>
</dbReference>
<dbReference type="Pfam" id="PF00300">
    <property type="entry name" value="His_Phos_1"/>
    <property type="match status" value="1"/>
</dbReference>
<feature type="domain" description="Nudix hydrolase" evidence="2">
    <location>
        <begin position="1"/>
        <end position="158"/>
    </location>
</feature>
<evidence type="ECO:0000259" key="2">
    <source>
        <dbReference type="PROSITE" id="PS51462"/>
    </source>
</evidence>
<dbReference type="InterPro" id="IPR015797">
    <property type="entry name" value="NUDIX_hydrolase-like_dom_sf"/>
</dbReference>
<reference evidence="3 4" key="1">
    <citation type="submission" date="2018-12" db="EMBL/GenBank/DDBJ databases">
        <title>Complete Genome Sequence of Glutamicibacter creatinolyticus strain LGCM259,isolated from an abscess of a 12-year-old mare in Italy.</title>
        <authorList>
            <person name="Santos R.G."/>
            <person name="Silva A.L."/>
            <person name="Seyffert N."/>
            <person name="Castro T.L.P."/>
            <person name="Attili A.R."/>
            <person name="Rifici C."/>
            <person name="Mazzullo G."/>
            <person name="Brenig B."/>
            <person name="Venanzi F."/>
            <person name="Azevedo V."/>
        </authorList>
    </citation>
    <scope>NUCLEOTIDE SEQUENCE [LARGE SCALE GENOMIC DNA]</scope>
    <source>
        <strain evidence="3 4">LGCM 259</strain>
    </source>
</reference>
<dbReference type="SMART" id="SM00855">
    <property type="entry name" value="PGAM"/>
    <property type="match status" value="1"/>
</dbReference>
<sequence length="335" mass="37128">MAANQIKGSTNTVLMIQRSSDPEEILLGEFDVIAAGAIPWRVLNDELQVLIIHRPRYDDWSWPKGKLDDGESIPECAVREVGEEVGLQVQLGIPLEATAYTVNQKAKVVYYWAAALANGDEPTVDGDEADEARWVGAKQAKSMLTNPSDAAPLDDLIEAHLAGRLDTRAFMLVRHAKAKPRANWTREEGQRPLAATGRRQAQALARLLNCWKPQHVATSPWVRCVQSITPYVTEHQIKPKLVNSMTEHAAQRKPEKTVKSLTKLLDKVRSQVLCTHRPVLPLILPLLSARSSQAVRKLLPTADPYLQPGGMIVLQQPVGAHERIVSIEIHAPYSD</sequence>
<keyword evidence="1 3" id="KW-0378">Hydrolase</keyword>
<dbReference type="CDD" id="cd03673">
    <property type="entry name" value="NUDIX_Ap6A_hydrolase"/>
    <property type="match status" value="1"/>
</dbReference>
<dbReference type="InterPro" id="IPR051325">
    <property type="entry name" value="Nudix_hydrolase_domain"/>
</dbReference>
<dbReference type="CDD" id="cd07040">
    <property type="entry name" value="HP"/>
    <property type="match status" value="1"/>
</dbReference>
<dbReference type="AlphaFoldDB" id="A0A5B7WXK6"/>
<dbReference type="InterPro" id="IPR020084">
    <property type="entry name" value="NUDIX_hydrolase_CS"/>
</dbReference>
<dbReference type="SUPFAM" id="SSF53254">
    <property type="entry name" value="Phosphoglycerate mutase-like"/>
    <property type="match status" value="1"/>
</dbReference>
<evidence type="ECO:0000313" key="3">
    <source>
        <dbReference type="EMBL" id="QCY47833.1"/>
    </source>
</evidence>
<name>A0A5B7WXK6_9MICC</name>
<gene>
    <name evidence="3" type="ORF">GcLGCM259_2119</name>
</gene>
<dbReference type="Proteomes" id="UP000307000">
    <property type="component" value="Chromosome"/>
</dbReference>
<protein>
    <submittedName>
        <fullName evidence="3">Diadenosine hexaphosphate hydrolase</fullName>
    </submittedName>
</protein>
<dbReference type="SUPFAM" id="SSF55811">
    <property type="entry name" value="Nudix"/>
    <property type="match status" value="1"/>
</dbReference>
<dbReference type="Gene3D" id="3.40.50.1240">
    <property type="entry name" value="Phosphoglycerate mutase-like"/>
    <property type="match status" value="1"/>
</dbReference>
<dbReference type="GO" id="GO:0006167">
    <property type="term" value="P:AMP biosynthetic process"/>
    <property type="evidence" value="ECO:0007669"/>
    <property type="project" value="TreeGrafter"/>
</dbReference>
<dbReference type="GO" id="GO:0006754">
    <property type="term" value="P:ATP biosynthetic process"/>
    <property type="evidence" value="ECO:0007669"/>
    <property type="project" value="TreeGrafter"/>
</dbReference>
<dbReference type="GO" id="GO:0004081">
    <property type="term" value="F:bis(5'-nucleosyl)-tetraphosphatase (asymmetrical) activity"/>
    <property type="evidence" value="ECO:0007669"/>
    <property type="project" value="TreeGrafter"/>
</dbReference>
<evidence type="ECO:0000313" key="4">
    <source>
        <dbReference type="Proteomes" id="UP000307000"/>
    </source>
</evidence>
<dbReference type="PROSITE" id="PS00893">
    <property type="entry name" value="NUDIX_BOX"/>
    <property type="match status" value="1"/>
</dbReference>
<dbReference type="InterPro" id="IPR013078">
    <property type="entry name" value="His_Pase_superF_clade-1"/>
</dbReference>
<organism evidence="3 4">
    <name type="scientific">Glutamicibacter creatinolyticus</name>
    <dbReference type="NCBI Taxonomy" id="162496"/>
    <lineage>
        <taxon>Bacteria</taxon>
        <taxon>Bacillati</taxon>
        <taxon>Actinomycetota</taxon>
        <taxon>Actinomycetes</taxon>
        <taxon>Micrococcales</taxon>
        <taxon>Micrococcaceae</taxon>
        <taxon>Glutamicibacter</taxon>
    </lineage>
</organism>
<keyword evidence="4" id="KW-1185">Reference proteome</keyword>
<dbReference type="KEGG" id="gcr:GcLGCM259_2119"/>
<dbReference type="InterPro" id="IPR000086">
    <property type="entry name" value="NUDIX_hydrolase_dom"/>
</dbReference>
<dbReference type="PANTHER" id="PTHR21340">
    <property type="entry name" value="DIADENOSINE 5,5-P1,P4-TETRAPHOSPHATE PYROPHOSPHOHYDROLASE MUTT"/>
    <property type="match status" value="1"/>
</dbReference>
<dbReference type="InterPro" id="IPR029033">
    <property type="entry name" value="His_PPase_superfam"/>
</dbReference>
<dbReference type="PANTHER" id="PTHR21340:SF0">
    <property type="entry name" value="BIS(5'-NUCLEOSYL)-TETRAPHOSPHATASE [ASYMMETRICAL]"/>
    <property type="match status" value="1"/>
</dbReference>
<accession>A0A5B7WXK6</accession>
<evidence type="ECO:0000256" key="1">
    <source>
        <dbReference type="ARBA" id="ARBA00022801"/>
    </source>
</evidence>
<dbReference type="PROSITE" id="PS51462">
    <property type="entry name" value="NUDIX"/>
    <property type="match status" value="1"/>
</dbReference>